<feature type="chain" id="PRO_5035261058" description="procollagen-proline 4-dioxygenase" evidence="15">
    <location>
        <begin position="22"/>
        <end position="270"/>
    </location>
</feature>
<evidence type="ECO:0000256" key="5">
    <source>
        <dbReference type="ARBA" id="ARBA00022692"/>
    </source>
</evidence>
<dbReference type="InterPro" id="IPR045054">
    <property type="entry name" value="P4HA-like"/>
</dbReference>
<dbReference type="EC" id="1.14.11.2" evidence="4"/>
<dbReference type="InterPro" id="IPR044862">
    <property type="entry name" value="Pro_4_hyd_alph_FE2OG_OXY"/>
</dbReference>
<evidence type="ECO:0000256" key="1">
    <source>
        <dbReference type="ARBA" id="ARBA00001961"/>
    </source>
</evidence>
<dbReference type="InterPro" id="IPR005123">
    <property type="entry name" value="Oxoglu/Fe-dep_dioxygenase_dom"/>
</dbReference>
<name>A0A8J4B9X1_9CHLO</name>
<dbReference type="Pfam" id="PF13640">
    <property type="entry name" value="2OG-FeII_Oxy_3"/>
    <property type="match status" value="1"/>
</dbReference>
<comment type="similarity">
    <text evidence="3">Belongs to the P4HA family.</text>
</comment>
<evidence type="ECO:0000256" key="9">
    <source>
        <dbReference type="ARBA" id="ARBA00022989"/>
    </source>
</evidence>
<keyword evidence="10" id="KW-0560">Oxidoreductase</keyword>
<comment type="caution">
    <text evidence="17">The sequence shown here is derived from an EMBL/GenBank/DDBJ whole genome shotgun (WGS) entry which is preliminary data.</text>
</comment>
<evidence type="ECO:0000256" key="10">
    <source>
        <dbReference type="ARBA" id="ARBA00023002"/>
    </source>
</evidence>
<dbReference type="GO" id="GO:0031418">
    <property type="term" value="F:L-ascorbic acid binding"/>
    <property type="evidence" value="ECO:0007669"/>
    <property type="project" value="InterPro"/>
</dbReference>
<comment type="cofactor">
    <cofactor evidence="1">
        <name>L-ascorbate</name>
        <dbReference type="ChEBI" id="CHEBI:38290"/>
    </cofactor>
</comment>
<evidence type="ECO:0000256" key="3">
    <source>
        <dbReference type="ARBA" id="ARBA00006511"/>
    </source>
</evidence>
<keyword evidence="5" id="KW-0812">Transmembrane</keyword>
<accession>A0A8J4B9X1</accession>
<evidence type="ECO:0000313" key="18">
    <source>
        <dbReference type="Proteomes" id="UP000747399"/>
    </source>
</evidence>
<keyword evidence="12" id="KW-0472">Membrane</keyword>
<gene>
    <name evidence="17" type="ORF">Vafri_12453</name>
</gene>
<evidence type="ECO:0000256" key="14">
    <source>
        <dbReference type="ARBA" id="ARBA00049169"/>
    </source>
</evidence>
<evidence type="ECO:0000256" key="11">
    <source>
        <dbReference type="ARBA" id="ARBA00023004"/>
    </source>
</evidence>
<comment type="catalytic activity">
    <reaction evidence="14">
        <text>L-prolyl-[collagen] + 2-oxoglutarate + O2 = trans-4-hydroxy-L-prolyl-[collagen] + succinate + CO2</text>
        <dbReference type="Rhea" id="RHEA:18945"/>
        <dbReference type="Rhea" id="RHEA-COMP:11676"/>
        <dbReference type="Rhea" id="RHEA-COMP:11680"/>
        <dbReference type="ChEBI" id="CHEBI:15379"/>
        <dbReference type="ChEBI" id="CHEBI:16526"/>
        <dbReference type="ChEBI" id="CHEBI:16810"/>
        <dbReference type="ChEBI" id="CHEBI:30031"/>
        <dbReference type="ChEBI" id="CHEBI:50342"/>
        <dbReference type="ChEBI" id="CHEBI:61965"/>
        <dbReference type="EC" id="1.14.11.2"/>
    </reaction>
</comment>
<evidence type="ECO:0000256" key="13">
    <source>
        <dbReference type="ARBA" id="ARBA00023180"/>
    </source>
</evidence>
<evidence type="ECO:0000256" key="6">
    <source>
        <dbReference type="ARBA" id="ARBA00022723"/>
    </source>
</evidence>
<dbReference type="Proteomes" id="UP000747399">
    <property type="component" value="Unassembled WGS sequence"/>
</dbReference>
<evidence type="ECO:0000259" key="16">
    <source>
        <dbReference type="PROSITE" id="PS51471"/>
    </source>
</evidence>
<evidence type="ECO:0000256" key="7">
    <source>
        <dbReference type="ARBA" id="ARBA00022964"/>
    </source>
</evidence>
<sequence>MTGRSVFFLLCAALFLAVAHARSIPTNTADPDARKRIITMDQDARIYLWRGFLTPEECDYIRMKAEKRLERSGVVDSASGSSVVSDIRTSDGMFFERGEDAILEAVEQRLADWTMTPIWAGEALQVLRYRKDQKYDSHVNYFFHKEGSANGGNRWATVLMYLAETEEGGETVFPKIPAPGGINSGFSECAKYNLAVKPRKGDAILFHSMKTNGQLEERSLHGACPVIKGEKFSMTKWIHAGHYDMNDAYDERYREYQSRLSRNIDRTSEL</sequence>
<dbReference type="InterPro" id="IPR006620">
    <property type="entry name" value="Pro_4_hyd_alph"/>
</dbReference>
<keyword evidence="7" id="KW-0223">Dioxygenase</keyword>
<dbReference type="EMBL" id="BNCO01000027">
    <property type="protein sequence ID" value="GIL57151.1"/>
    <property type="molecule type" value="Genomic_DNA"/>
</dbReference>
<evidence type="ECO:0000256" key="12">
    <source>
        <dbReference type="ARBA" id="ARBA00023136"/>
    </source>
</evidence>
<evidence type="ECO:0000256" key="2">
    <source>
        <dbReference type="ARBA" id="ARBA00004648"/>
    </source>
</evidence>
<dbReference type="FunFam" id="2.60.120.620:FF:000002">
    <property type="entry name" value="Prolyl 4-hydroxylase 4"/>
    <property type="match status" value="1"/>
</dbReference>
<keyword evidence="15" id="KW-0732">Signal</keyword>
<dbReference type="PANTHER" id="PTHR10869">
    <property type="entry name" value="PROLYL 4-HYDROXYLASE ALPHA SUBUNIT"/>
    <property type="match status" value="1"/>
</dbReference>
<dbReference type="GO" id="GO:0004656">
    <property type="term" value="F:procollagen-proline 4-dioxygenase activity"/>
    <property type="evidence" value="ECO:0007669"/>
    <property type="project" value="UniProtKB-EC"/>
</dbReference>
<feature type="domain" description="Fe2OG dioxygenase" evidence="16">
    <location>
        <begin position="116"/>
        <end position="240"/>
    </location>
</feature>
<dbReference type="PANTHER" id="PTHR10869:SF238">
    <property type="entry name" value="PROLYL 4-HYDROXYLASE 6-RELATED"/>
    <property type="match status" value="1"/>
</dbReference>
<evidence type="ECO:0000256" key="8">
    <source>
        <dbReference type="ARBA" id="ARBA00022968"/>
    </source>
</evidence>
<evidence type="ECO:0000256" key="15">
    <source>
        <dbReference type="SAM" id="SignalP"/>
    </source>
</evidence>
<dbReference type="GO" id="GO:0005789">
    <property type="term" value="C:endoplasmic reticulum membrane"/>
    <property type="evidence" value="ECO:0007669"/>
    <property type="project" value="UniProtKB-SubCell"/>
</dbReference>
<protein>
    <recommendedName>
        <fullName evidence="4">procollagen-proline 4-dioxygenase</fullName>
        <ecNumber evidence="4">1.14.11.2</ecNumber>
    </recommendedName>
</protein>
<proteinExistence type="inferred from homology"/>
<dbReference type="GO" id="GO:0005506">
    <property type="term" value="F:iron ion binding"/>
    <property type="evidence" value="ECO:0007669"/>
    <property type="project" value="InterPro"/>
</dbReference>
<feature type="signal peptide" evidence="15">
    <location>
        <begin position="1"/>
        <end position="21"/>
    </location>
</feature>
<reference evidence="17" key="1">
    <citation type="journal article" date="2021" name="Proc. Natl. Acad. Sci. U.S.A.">
        <title>Three genomes in the algal genus Volvox reveal the fate of a haploid sex-determining region after a transition to homothallism.</title>
        <authorList>
            <person name="Yamamoto K."/>
            <person name="Hamaji T."/>
            <person name="Kawai-Toyooka H."/>
            <person name="Matsuzaki R."/>
            <person name="Takahashi F."/>
            <person name="Nishimura Y."/>
            <person name="Kawachi M."/>
            <person name="Noguchi H."/>
            <person name="Minakuchi Y."/>
            <person name="Umen J.G."/>
            <person name="Toyoda A."/>
            <person name="Nozaki H."/>
        </authorList>
    </citation>
    <scope>NUCLEOTIDE SEQUENCE</scope>
    <source>
        <strain evidence="17">NIES-3780</strain>
    </source>
</reference>
<keyword evidence="13" id="KW-0325">Glycoprotein</keyword>
<evidence type="ECO:0000313" key="17">
    <source>
        <dbReference type="EMBL" id="GIL57151.1"/>
    </source>
</evidence>
<keyword evidence="11" id="KW-0408">Iron</keyword>
<dbReference type="SMART" id="SM00702">
    <property type="entry name" value="P4Hc"/>
    <property type="match status" value="1"/>
</dbReference>
<organism evidence="17 18">
    <name type="scientific">Volvox africanus</name>
    <dbReference type="NCBI Taxonomy" id="51714"/>
    <lineage>
        <taxon>Eukaryota</taxon>
        <taxon>Viridiplantae</taxon>
        <taxon>Chlorophyta</taxon>
        <taxon>core chlorophytes</taxon>
        <taxon>Chlorophyceae</taxon>
        <taxon>CS clade</taxon>
        <taxon>Chlamydomonadales</taxon>
        <taxon>Volvocaceae</taxon>
        <taxon>Volvox</taxon>
    </lineage>
</organism>
<keyword evidence="18" id="KW-1185">Reference proteome</keyword>
<keyword evidence="8" id="KW-0735">Signal-anchor</keyword>
<dbReference type="Gene3D" id="2.60.120.620">
    <property type="entry name" value="q2cbj1_9rhob like domain"/>
    <property type="match status" value="1"/>
</dbReference>
<evidence type="ECO:0000256" key="4">
    <source>
        <dbReference type="ARBA" id="ARBA00012269"/>
    </source>
</evidence>
<keyword evidence="9" id="KW-1133">Transmembrane helix</keyword>
<dbReference type="PROSITE" id="PS51471">
    <property type="entry name" value="FE2OG_OXY"/>
    <property type="match status" value="1"/>
</dbReference>
<dbReference type="AlphaFoldDB" id="A0A8J4B9X1"/>
<comment type="subcellular location">
    <subcellularLocation>
        <location evidence="2">Endoplasmic reticulum membrane</location>
        <topology evidence="2">Single-pass type II membrane protein</topology>
    </subcellularLocation>
</comment>
<keyword evidence="6" id="KW-0479">Metal-binding</keyword>